<comment type="caution">
    <text evidence="1">The sequence shown here is derived from an EMBL/GenBank/DDBJ whole genome shotgun (WGS) entry which is preliminary data.</text>
</comment>
<evidence type="ECO:0000313" key="2">
    <source>
        <dbReference type="Proteomes" id="UP000036958"/>
    </source>
</evidence>
<organism evidence="1 2">
    <name type="scientific">Sunxiuqinia dokdonensis</name>
    <dbReference type="NCBI Taxonomy" id="1409788"/>
    <lineage>
        <taxon>Bacteria</taxon>
        <taxon>Pseudomonadati</taxon>
        <taxon>Bacteroidota</taxon>
        <taxon>Bacteroidia</taxon>
        <taxon>Marinilabiliales</taxon>
        <taxon>Prolixibacteraceae</taxon>
        <taxon>Sunxiuqinia</taxon>
    </lineage>
</organism>
<keyword evidence="2" id="KW-1185">Reference proteome</keyword>
<evidence type="ECO:0000313" key="1">
    <source>
        <dbReference type="EMBL" id="KOH44058.1"/>
    </source>
</evidence>
<gene>
    <name evidence="1" type="ORF">NC99_30510</name>
</gene>
<proteinExistence type="predicted"/>
<dbReference type="Proteomes" id="UP000036958">
    <property type="component" value="Unassembled WGS sequence"/>
</dbReference>
<sequence length="74" mass="8782">MPPLKDAVLRLKRYSLFHHQKLQKWIKQKLSCGYHWQPYLSHFHSSMVRLGGKPLNPSTLNIMYFNSSMVRLVV</sequence>
<protein>
    <submittedName>
        <fullName evidence="1">Uncharacterized protein</fullName>
    </submittedName>
</protein>
<dbReference type="AlphaFoldDB" id="A0A0L8V6R4"/>
<reference evidence="2" key="1">
    <citation type="submission" date="2015-07" db="EMBL/GenBank/DDBJ databases">
        <title>Genome sequencing of Sunxiuqinia dokdonensis strain SK.</title>
        <authorList>
            <person name="Ahn S."/>
            <person name="Kim B.-C."/>
        </authorList>
    </citation>
    <scope>NUCLEOTIDE SEQUENCE [LARGE SCALE GENOMIC DNA]</scope>
    <source>
        <strain evidence="2">SK</strain>
    </source>
</reference>
<dbReference type="EMBL" id="LGIA01000171">
    <property type="protein sequence ID" value="KOH44058.1"/>
    <property type="molecule type" value="Genomic_DNA"/>
</dbReference>
<dbReference type="STRING" id="1409788.NC99_30510"/>
<name>A0A0L8V6R4_9BACT</name>
<accession>A0A0L8V6R4</accession>